<gene>
    <name evidence="1" type="ORF">HYPSUDRAFT_337131</name>
</gene>
<accession>A0A0D2NGJ7</accession>
<dbReference type="Proteomes" id="UP000054270">
    <property type="component" value="Unassembled WGS sequence"/>
</dbReference>
<dbReference type="AlphaFoldDB" id="A0A0D2NGJ7"/>
<sequence>MAEGETKPRMRPTRKMVTSHRVYTSIWSERTLVRVFSALALWMYSIRTRLFLKTLPFDFW</sequence>
<name>A0A0D2NGJ7_HYPSF</name>
<proteinExistence type="predicted"/>
<organism evidence="1 2">
    <name type="scientific">Hypholoma sublateritium (strain FD-334 SS-4)</name>
    <dbReference type="NCBI Taxonomy" id="945553"/>
    <lineage>
        <taxon>Eukaryota</taxon>
        <taxon>Fungi</taxon>
        <taxon>Dikarya</taxon>
        <taxon>Basidiomycota</taxon>
        <taxon>Agaricomycotina</taxon>
        <taxon>Agaricomycetes</taxon>
        <taxon>Agaricomycetidae</taxon>
        <taxon>Agaricales</taxon>
        <taxon>Agaricineae</taxon>
        <taxon>Strophariaceae</taxon>
        <taxon>Hypholoma</taxon>
    </lineage>
</organism>
<keyword evidence="2" id="KW-1185">Reference proteome</keyword>
<protein>
    <submittedName>
        <fullName evidence="1">Uncharacterized protein</fullName>
    </submittedName>
</protein>
<evidence type="ECO:0000313" key="2">
    <source>
        <dbReference type="Proteomes" id="UP000054270"/>
    </source>
</evidence>
<evidence type="ECO:0000313" key="1">
    <source>
        <dbReference type="EMBL" id="KJA15791.1"/>
    </source>
</evidence>
<reference evidence="2" key="1">
    <citation type="submission" date="2014-04" db="EMBL/GenBank/DDBJ databases">
        <title>Evolutionary Origins and Diversification of the Mycorrhizal Mutualists.</title>
        <authorList>
            <consortium name="DOE Joint Genome Institute"/>
            <consortium name="Mycorrhizal Genomics Consortium"/>
            <person name="Kohler A."/>
            <person name="Kuo A."/>
            <person name="Nagy L.G."/>
            <person name="Floudas D."/>
            <person name="Copeland A."/>
            <person name="Barry K.W."/>
            <person name="Cichocki N."/>
            <person name="Veneault-Fourrey C."/>
            <person name="LaButti K."/>
            <person name="Lindquist E.A."/>
            <person name="Lipzen A."/>
            <person name="Lundell T."/>
            <person name="Morin E."/>
            <person name="Murat C."/>
            <person name="Riley R."/>
            <person name="Ohm R."/>
            <person name="Sun H."/>
            <person name="Tunlid A."/>
            <person name="Henrissat B."/>
            <person name="Grigoriev I.V."/>
            <person name="Hibbett D.S."/>
            <person name="Martin F."/>
        </authorList>
    </citation>
    <scope>NUCLEOTIDE SEQUENCE [LARGE SCALE GENOMIC DNA]</scope>
    <source>
        <strain evidence="2">FD-334 SS-4</strain>
    </source>
</reference>
<dbReference type="EMBL" id="KN817635">
    <property type="protein sequence ID" value="KJA15791.1"/>
    <property type="molecule type" value="Genomic_DNA"/>
</dbReference>